<reference evidence="1 2" key="2">
    <citation type="journal article" date="2022" name="Mol. Ecol. Resour.">
        <title>The genomes of chicory, endive, great burdock and yacon provide insights into Asteraceae paleo-polyploidization history and plant inulin production.</title>
        <authorList>
            <person name="Fan W."/>
            <person name="Wang S."/>
            <person name="Wang H."/>
            <person name="Wang A."/>
            <person name="Jiang F."/>
            <person name="Liu H."/>
            <person name="Zhao H."/>
            <person name="Xu D."/>
            <person name="Zhang Y."/>
        </authorList>
    </citation>
    <scope>NUCLEOTIDE SEQUENCE [LARGE SCALE GENOMIC DNA]</scope>
    <source>
        <strain evidence="2">cv. Niubang</strain>
    </source>
</reference>
<dbReference type="Proteomes" id="UP001055879">
    <property type="component" value="Linkage Group LG01"/>
</dbReference>
<sequence length="82" mass="9161">MVVQCDNEGRADATAVKHCERTTNGAACFLAITLPHHLTLDPTHLHIIQTPCQNHIPNRSLHSSTIHHQENYSIPLQQPSCF</sequence>
<reference evidence="2" key="1">
    <citation type="journal article" date="2022" name="Mol. Ecol. Resour.">
        <title>The genomes of chicory, endive, great burdock and yacon provide insights into Asteraceae palaeo-polyploidization history and plant inulin production.</title>
        <authorList>
            <person name="Fan W."/>
            <person name="Wang S."/>
            <person name="Wang H."/>
            <person name="Wang A."/>
            <person name="Jiang F."/>
            <person name="Liu H."/>
            <person name="Zhao H."/>
            <person name="Xu D."/>
            <person name="Zhang Y."/>
        </authorList>
    </citation>
    <scope>NUCLEOTIDE SEQUENCE [LARGE SCALE GENOMIC DNA]</scope>
    <source>
        <strain evidence="2">cv. Niubang</strain>
    </source>
</reference>
<accession>A0ACB9FFV1</accession>
<comment type="caution">
    <text evidence="1">The sequence shown here is derived from an EMBL/GenBank/DDBJ whole genome shotgun (WGS) entry which is preliminary data.</text>
</comment>
<protein>
    <submittedName>
        <fullName evidence="1">Uncharacterized protein</fullName>
    </submittedName>
</protein>
<keyword evidence="2" id="KW-1185">Reference proteome</keyword>
<proteinExistence type="predicted"/>
<dbReference type="EMBL" id="CM042047">
    <property type="protein sequence ID" value="KAI3769866.1"/>
    <property type="molecule type" value="Genomic_DNA"/>
</dbReference>
<gene>
    <name evidence="1" type="ORF">L6452_00980</name>
</gene>
<name>A0ACB9FFV1_ARCLA</name>
<evidence type="ECO:0000313" key="1">
    <source>
        <dbReference type="EMBL" id="KAI3769866.1"/>
    </source>
</evidence>
<organism evidence="1 2">
    <name type="scientific">Arctium lappa</name>
    <name type="common">Greater burdock</name>
    <name type="synonym">Lappa major</name>
    <dbReference type="NCBI Taxonomy" id="4217"/>
    <lineage>
        <taxon>Eukaryota</taxon>
        <taxon>Viridiplantae</taxon>
        <taxon>Streptophyta</taxon>
        <taxon>Embryophyta</taxon>
        <taxon>Tracheophyta</taxon>
        <taxon>Spermatophyta</taxon>
        <taxon>Magnoliopsida</taxon>
        <taxon>eudicotyledons</taxon>
        <taxon>Gunneridae</taxon>
        <taxon>Pentapetalae</taxon>
        <taxon>asterids</taxon>
        <taxon>campanulids</taxon>
        <taxon>Asterales</taxon>
        <taxon>Asteraceae</taxon>
        <taxon>Carduoideae</taxon>
        <taxon>Cardueae</taxon>
        <taxon>Arctiinae</taxon>
        <taxon>Arctium</taxon>
    </lineage>
</organism>
<evidence type="ECO:0000313" key="2">
    <source>
        <dbReference type="Proteomes" id="UP001055879"/>
    </source>
</evidence>